<protein>
    <recommendedName>
        <fullName evidence="3">Beta sliding clamp</fullName>
    </recommendedName>
    <alternativeName>
        <fullName evidence="12">Beta-clamp processivity factor</fullName>
    </alternativeName>
    <alternativeName>
        <fullName evidence="10">DNA polymerase III beta sliding clamp subunit</fullName>
    </alternativeName>
    <alternativeName>
        <fullName evidence="11">DNA polymerase III subunit beta</fullName>
    </alternativeName>
</protein>
<feature type="domain" description="DNA polymerase III beta sliding clamp central" evidence="14">
    <location>
        <begin position="144"/>
        <end position="252"/>
    </location>
</feature>
<dbReference type="SMART" id="SM00480">
    <property type="entry name" value="POL3Bc"/>
    <property type="match status" value="1"/>
</dbReference>
<keyword evidence="16" id="KW-0614">Plasmid</keyword>
<evidence type="ECO:0000256" key="10">
    <source>
        <dbReference type="ARBA" id="ARBA00030988"/>
    </source>
</evidence>
<geneLocation type="plasmid" evidence="16 17">
    <name>unnamed</name>
</geneLocation>
<dbReference type="SUPFAM" id="SSF55979">
    <property type="entry name" value="DNA clamp"/>
    <property type="match status" value="3"/>
</dbReference>
<dbReference type="GO" id="GO:0005737">
    <property type="term" value="C:cytoplasm"/>
    <property type="evidence" value="ECO:0007669"/>
    <property type="project" value="UniProtKB-SubCell"/>
</dbReference>
<organism evidence="16 17">
    <name type="scientific">Lysinibacillus irui</name>
    <dbReference type="NCBI Taxonomy" id="2998077"/>
    <lineage>
        <taxon>Bacteria</taxon>
        <taxon>Bacillati</taxon>
        <taxon>Bacillota</taxon>
        <taxon>Bacilli</taxon>
        <taxon>Bacillales</taxon>
        <taxon>Bacillaceae</taxon>
        <taxon>Lysinibacillus</taxon>
    </lineage>
</organism>
<dbReference type="Proteomes" id="UP001219585">
    <property type="component" value="Plasmid unnamed"/>
</dbReference>
<dbReference type="Gene3D" id="3.10.150.10">
    <property type="entry name" value="DNA Polymerase III, subunit A, domain 2"/>
    <property type="match status" value="1"/>
</dbReference>
<dbReference type="InterPro" id="IPR046938">
    <property type="entry name" value="DNA_clamp_sf"/>
</dbReference>
<dbReference type="PANTHER" id="PTHR30478:SF0">
    <property type="entry name" value="BETA SLIDING CLAMP"/>
    <property type="match status" value="1"/>
</dbReference>
<keyword evidence="9" id="KW-0238">DNA-binding</keyword>
<evidence type="ECO:0000256" key="6">
    <source>
        <dbReference type="ARBA" id="ARBA00022695"/>
    </source>
</evidence>
<dbReference type="CDD" id="cd00140">
    <property type="entry name" value="beta_clamp"/>
    <property type="match status" value="1"/>
</dbReference>
<evidence type="ECO:0000256" key="12">
    <source>
        <dbReference type="ARBA" id="ARBA00033276"/>
    </source>
</evidence>
<evidence type="ECO:0000256" key="4">
    <source>
        <dbReference type="ARBA" id="ARBA00022490"/>
    </source>
</evidence>
<evidence type="ECO:0000313" key="17">
    <source>
        <dbReference type="Proteomes" id="UP001219585"/>
    </source>
</evidence>
<evidence type="ECO:0000256" key="9">
    <source>
        <dbReference type="ARBA" id="ARBA00023125"/>
    </source>
</evidence>
<dbReference type="GO" id="GO:0009360">
    <property type="term" value="C:DNA polymerase III complex"/>
    <property type="evidence" value="ECO:0007669"/>
    <property type="project" value="InterPro"/>
</dbReference>
<keyword evidence="8" id="KW-0239">DNA-directed DNA polymerase</keyword>
<dbReference type="EMBL" id="CP113528">
    <property type="protein sequence ID" value="WDV09220.1"/>
    <property type="molecule type" value="Genomic_DNA"/>
</dbReference>
<evidence type="ECO:0000256" key="8">
    <source>
        <dbReference type="ARBA" id="ARBA00022932"/>
    </source>
</evidence>
<dbReference type="GO" id="GO:0006271">
    <property type="term" value="P:DNA strand elongation involved in DNA replication"/>
    <property type="evidence" value="ECO:0007669"/>
    <property type="project" value="TreeGrafter"/>
</dbReference>
<comment type="subcellular location">
    <subcellularLocation>
        <location evidence="1">Cytoplasm</location>
    </subcellularLocation>
</comment>
<feature type="domain" description="DNA polymerase III beta sliding clamp C-terminal" evidence="15">
    <location>
        <begin position="263"/>
        <end position="379"/>
    </location>
</feature>
<gene>
    <name evidence="16" type="primary">dnaN</name>
    <name evidence="16" type="ORF">OU989_23315</name>
</gene>
<dbReference type="Pfam" id="PF02768">
    <property type="entry name" value="DNA_pol3_beta_3"/>
    <property type="match status" value="1"/>
</dbReference>
<dbReference type="InterPro" id="IPR022637">
    <property type="entry name" value="DNA_polIII_beta_cen"/>
</dbReference>
<dbReference type="AlphaFoldDB" id="A0AAJ5UYY9"/>
<dbReference type="InterPro" id="IPR001001">
    <property type="entry name" value="DNA_polIII_beta"/>
</dbReference>
<proteinExistence type="inferred from homology"/>
<feature type="domain" description="DNA polymerase III beta sliding clamp N-terminal" evidence="13">
    <location>
        <begin position="37"/>
        <end position="122"/>
    </location>
</feature>
<reference evidence="16" key="1">
    <citation type="submission" date="2022-11" db="EMBL/GenBank/DDBJ databases">
        <title>Lysinibacillus irui.</title>
        <authorList>
            <person name="Akintayo S.O."/>
        </authorList>
    </citation>
    <scope>NUCLEOTIDE SEQUENCE</scope>
    <source>
        <strain evidence="16">IRB4-01</strain>
        <plasmid evidence="16">unnamed</plasmid>
    </source>
</reference>
<dbReference type="NCBIfam" id="TIGR00663">
    <property type="entry name" value="dnan"/>
    <property type="match status" value="1"/>
</dbReference>
<dbReference type="GO" id="GO:0008408">
    <property type="term" value="F:3'-5' exonuclease activity"/>
    <property type="evidence" value="ECO:0007669"/>
    <property type="project" value="InterPro"/>
</dbReference>
<comment type="similarity">
    <text evidence="2">Belongs to the beta sliding clamp family.</text>
</comment>
<evidence type="ECO:0000256" key="1">
    <source>
        <dbReference type="ARBA" id="ARBA00004496"/>
    </source>
</evidence>
<keyword evidence="4" id="KW-0963">Cytoplasm</keyword>
<accession>A0AAJ5UYY9</accession>
<dbReference type="GO" id="GO:0003887">
    <property type="term" value="F:DNA-directed DNA polymerase activity"/>
    <property type="evidence" value="ECO:0007669"/>
    <property type="project" value="UniProtKB-KW"/>
</dbReference>
<dbReference type="Gene3D" id="3.70.10.10">
    <property type="match status" value="1"/>
</dbReference>
<evidence type="ECO:0000256" key="5">
    <source>
        <dbReference type="ARBA" id="ARBA00022679"/>
    </source>
</evidence>
<dbReference type="KEGG" id="liu:OU989_23315"/>
<dbReference type="GO" id="GO:0003677">
    <property type="term" value="F:DNA binding"/>
    <property type="evidence" value="ECO:0007669"/>
    <property type="project" value="UniProtKB-KW"/>
</dbReference>
<dbReference type="Pfam" id="PF00712">
    <property type="entry name" value="DNA_pol3_beta"/>
    <property type="match status" value="1"/>
</dbReference>
<dbReference type="InterPro" id="IPR022634">
    <property type="entry name" value="DNA_polIII_beta_N"/>
</dbReference>
<dbReference type="PANTHER" id="PTHR30478">
    <property type="entry name" value="DNA POLYMERASE III SUBUNIT BETA"/>
    <property type="match status" value="1"/>
</dbReference>
<keyword evidence="7" id="KW-0235">DNA replication</keyword>
<evidence type="ECO:0000313" key="16">
    <source>
        <dbReference type="EMBL" id="WDV09220.1"/>
    </source>
</evidence>
<dbReference type="RefSeq" id="WP_274797441.1">
    <property type="nucleotide sequence ID" value="NZ_CP113528.1"/>
</dbReference>
<dbReference type="InterPro" id="IPR022635">
    <property type="entry name" value="DNA_polIII_beta_C"/>
</dbReference>
<keyword evidence="6 16" id="KW-0548">Nucleotidyltransferase</keyword>
<evidence type="ECO:0000256" key="2">
    <source>
        <dbReference type="ARBA" id="ARBA00010752"/>
    </source>
</evidence>
<sequence>MEINVTKSILLKELAVASKFRGKEIKGGGITEGSPYIALSASENGLTIRSTDKQVYYQNILPLEIVGEEDLEQVHVVKVPGQATLTHKFEEVLRKFPSETVNIKVTGEKLILTSDGVNAEVATIEYDFPAPPSGKEGESINSPKSFFENIISTTGFAAGESDSRPILKGINIKGDGKTFTAVATDSHRLSKYEAEQSIIIDNITIPSKPFASVLETLNGDEKVKLTPLENYVKLVQEDRIVFILLLDGVFPDTTKLVNIGDTNTSSHLKINAKELINAIDRAIPFAKNDKGRPMVHLEMIENSVKIFSNAEDGSMTSTISLIEASEKVLSEKIVLNAKYMIDAIKSHSSKEVTIVIESKQKPVYIISKDTSNTQLVLPIKY</sequence>
<evidence type="ECO:0000259" key="14">
    <source>
        <dbReference type="Pfam" id="PF02767"/>
    </source>
</evidence>
<keyword evidence="5 16" id="KW-0808">Transferase</keyword>
<evidence type="ECO:0000256" key="11">
    <source>
        <dbReference type="ARBA" id="ARBA00033275"/>
    </source>
</evidence>
<evidence type="ECO:0000256" key="3">
    <source>
        <dbReference type="ARBA" id="ARBA00021035"/>
    </source>
</evidence>
<evidence type="ECO:0000256" key="7">
    <source>
        <dbReference type="ARBA" id="ARBA00022705"/>
    </source>
</evidence>
<evidence type="ECO:0000259" key="15">
    <source>
        <dbReference type="Pfam" id="PF02768"/>
    </source>
</evidence>
<dbReference type="Pfam" id="PF02767">
    <property type="entry name" value="DNA_pol3_beta_2"/>
    <property type="match status" value="1"/>
</dbReference>
<name>A0AAJ5UYY9_9BACI</name>
<evidence type="ECO:0000259" key="13">
    <source>
        <dbReference type="Pfam" id="PF00712"/>
    </source>
</evidence>